<keyword evidence="2" id="KW-1185">Reference proteome</keyword>
<proteinExistence type="predicted"/>
<dbReference type="EMBL" id="CM037156">
    <property type="protein sequence ID" value="KAH7837547.1"/>
    <property type="molecule type" value="Genomic_DNA"/>
</dbReference>
<gene>
    <name evidence="1" type="ORF">Vadar_015043</name>
</gene>
<sequence length="491" mass="54755">MAENKKETIVMFPFMGQGHIIPFLALSLQLEQKGFSIIFVNTPVNIKKLRQSIPPSSSAIHLREIPFHSSDHHGLPPHVENLDALPYPLVINFLQASRSLKPLFTSLLSDLIRAGDPPIVVVTDIFFGWSAEVANELGLFHVIFSGAGGFGLACYYSTWLNLPHRKTELPEFSLPDFPEAGKFHVTQLAASYLAADGDDPWSIFQRENLSAWSKSDGVLFNSISELDKTGLAYFRRKLDRPVWAIGPVVLPAPARSGKRPDISAEKCIQWLDSKPLNSVLYISFGSMNTISASQMMQLAKALEQIMNINFIWVVRPPLGFDITAEFKAEEWLPEGFTERVVQTQNRGLIVSQWAPQLEILSHKSVGAFLTHCGWNSVLESLSQGVPLIGWPMAAEQFFNAKLLVEEVGVCLEVARGTSFEVRCEDIVDKIEKVMKGDSVKGMKMRKRAGEVKEMIRDAVRNDEVKGCSVKAMDDFLDAALLRKEKTKLVSK</sequence>
<comment type="caution">
    <text evidence="1">The sequence shown here is derived from an EMBL/GenBank/DDBJ whole genome shotgun (WGS) entry which is preliminary data.</text>
</comment>
<protein>
    <submittedName>
        <fullName evidence="1">Uncharacterized protein</fullName>
    </submittedName>
</protein>
<reference evidence="1 2" key="1">
    <citation type="journal article" date="2021" name="Hortic Res">
        <title>High-quality reference genome and annotation aids understanding of berry development for evergreen blueberry (Vaccinium darrowii).</title>
        <authorList>
            <person name="Yu J."/>
            <person name="Hulse-Kemp A.M."/>
            <person name="Babiker E."/>
            <person name="Staton M."/>
        </authorList>
    </citation>
    <scope>NUCLEOTIDE SEQUENCE [LARGE SCALE GENOMIC DNA]</scope>
    <source>
        <strain evidence="2">cv. NJ 8807/NJ 8810</strain>
        <tissue evidence="1">Young leaf</tissue>
    </source>
</reference>
<evidence type="ECO:0000313" key="2">
    <source>
        <dbReference type="Proteomes" id="UP000828048"/>
    </source>
</evidence>
<name>A0ACB7X9Y9_9ERIC</name>
<organism evidence="1 2">
    <name type="scientific">Vaccinium darrowii</name>
    <dbReference type="NCBI Taxonomy" id="229202"/>
    <lineage>
        <taxon>Eukaryota</taxon>
        <taxon>Viridiplantae</taxon>
        <taxon>Streptophyta</taxon>
        <taxon>Embryophyta</taxon>
        <taxon>Tracheophyta</taxon>
        <taxon>Spermatophyta</taxon>
        <taxon>Magnoliopsida</taxon>
        <taxon>eudicotyledons</taxon>
        <taxon>Gunneridae</taxon>
        <taxon>Pentapetalae</taxon>
        <taxon>asterids</taxon>
        <taxon>Ericales</taxon>
        <taxon>Ericaceae</taxon>
        <taxon>Vaccinioideae</taxon>
        <taxon>Vaccinieae</taxon>
        <taxon>Vaccinium</taxon>
    </lineage>
</organism>
<evidence type="ECO:0000313" key="1">
    <source>
        <dbReference type="EMBL" id="KAH7837547.1"/>
    </source>
</evidence>
<dbReference type="Proteomes" id="UP000828048">
    <property type="component" value="Chromosome 6"/>
</dbReference>
<accession>A0ACB7X9Y9</accession>